<protein>
    <submittedName>
        <fullName evidence="1">Uncharacterized protein</fullName>
    </submittedName>
</protein>
<dbReference type="EMBL" id="CM055099">
    <property type="protein sequence ID" value="KAJ7548029.1"/>
    <property type="molecule type" value="Genomic_DNA"/>
</dbReference>
<proteinExistence type="predicted"/>
<evidence type="ECO:0000313" key="2">
    <source>
        <dbReference type="Proteomes" id="UP001162992"/>
    </source>
</evidence>
<name>A0ACC2D1A8_DIPCM</name>
<keyword evidence="2" id="KW-1185">Reference proteome</keyword>
<organism evidence="1 2">
    <name type="scientific">Diphasiastrum complanatum</name>
    <name type="common">Issler's clubmoss</name>
    <name type="synonym">Lycopodium complanatum</name>
    <dbReference type="NCBI Taxonomy" id="34168"/>
    <lineage>
        <taxon>Eukaryota</taxon>
        <taxon>Viridiplantae</taxon>
        <taxon>Streptophyta</taxon>
        <taxon>Embryophyta</taxon>
        <taxon>Tracheophyta</taxon>
        <taxon>Lycopodiopsida</taxon>
        <taxon>Lycopodiales</taxon>
        <taxon>Lycopodiaceae</taxon>
        <taxon>Lycopodioideae</taxon>
        <taxon>Diphasiastrum</taxon>
    </lineage>
</organism>
<gene>
    <name evidence="1" type="ORF">O6H91_08G114400</name>
</gene>
<dbReference type="Proteomes" id="UP001162992">
    <property type="component" value="Chromosome 8"/>
</dbReference>
<reference evidence="2" key="1">
    <citation type="journal article" date="2024" name="Proc. Natl. Acad. Sci. U.S.A.">
        <title>Extraordinary preservation of gene collinearity over three hundred million years revealed in homosporous lycophytes.</title>
        <authorList>
            <person name="Li C."/>
            <person name="Wickell D."/>
            <person name="Kuo L.Y."/>
            <person name="Chen X."/>
            <person name="Nie B."/>
            <person name="Liao X."/>
            <person name="Peng D."/>
            <person name="Ji J."/>
            <person name="Jenkins J."/>
            <person name="Williams M."/>
            <person name="Shu S."/>
            <person name="Plott C."/>
            <person name="Barry K."/>
            <person name="Rajasekar S."/>
            <person name="Grimwood J."/>
            <person name="Han X."/>
            <person name="Sun S."/>
            <person name="Hou Z."/>
            <person name="He W."/>
            <person name="Dai G."/>
            <person name="Sun C."/>
            <person name="Schmutz J."/>
            <person name="Leebens-Mack J.H."/>
            <person name="Li F.W."/>
            <person name="Wang L."/>
        </authorList>
    </citation>
    <scope>NUCLEOTIDE SEQUENCE [LARGE SCALE GENOMIC DNA]</scope>
    <source>
        <strain evidence="2">cv. PW_Plant_1</strain>
    </source>
</reference>
<evidence type="ECO:0000313" key="1">
    <source>
        <dbReference type="EMBL" id="KAJ7548029.1"/>
    </source>
</evidence>
<comment type="caution">
    <text evidence="1">The sequence shown here is derived from an EMBL/GenBank/DDBJ whole genome shotgun (WGS) entry which is preliminary data.</text>
</comment>
<sequence>MSGDRRMQVYNSDGYPNSFGTSYPESIPPEKFKKKTETSRSWSLYNDPELKRKTRVASYKAYSVEGRVKSSVKRSFRWLKEKYLEVRYGWW</sequence>
<accession>A0ACC2D1A8</accession>